<dbReference type="PANTHER" id="PTHR42659">
    <property type="entry name" value="XANTHINE DEHYDROGENASE SUBUNIT C-RELATED"/>
    <property type="match status" value="1"/>
</dbReference>
<dbReference type="Pfam" id="PF00941">
    <property type="entry name" value="FAD_binding_5"/>
    <property type="match status" value="1"/>
</dbReference>
<gene>
    <name evidence="3" type="ORF">GPY61_30645</name>
</gene>
<dbReference type="InterPro" id="IPR002346">
    <property type="entry name" value="Mopterin_DH_FAD-bd"/>
</dbReference>
<dbReference type="InterPro" id="IPR036318">
    <property type="entry name" value="FAD-bd_PCMH-like_sf"/>
</dbReference>
<dbReference type="PANTHER" id="PTHR42659:SF1">
    <property type="entry name" value="OXIDOREDUCTASE"/>
    <property type="match status" value="1"/>
</dbReference>
<evidence type="ECO:0000313" key="4">
    <source>
        <dbReference type="Proteomes" id="UP000443353"/>
    </source>
</evidence>
<protein>
    <submittedName>
        <fullName evidence="3">Xanthine dehydrogenase family protein subunit M</fullName>
    </submittedName>
</protein>
<dbReference type="SMART" id="SM01092">
    <property type="entry name" value="CO_deh_flav_C"/>
    <property type="match status" value="1"/>
</dbReference>
<dbReference type="SUPFAM" id="SSF55447">
    <property type="entry name" value="CO dehydrogenase flavoprotein C-terminal domain-like"/>
    <property type="match status" value="1"/>
</dbReference>
<accession>A0A7X3KB48</accession>
<keyword evidence="1" id="KW-0285">Flavoprotein</keyword>
<dbReference type="InterPro" id="IPR005107">
    <property type="entry name" value="CO_DH_flav_C"/>
</dbReference>
<dbReference type="RefSeq" id="WP_160410790.1">
    <property type="nucleotide sequence ID" value="NZ_WSES01000013.1"/>
</dbReference>
<dbReference type="EMBL" id="WSES01000013">
    <property type="protein sequence ID" value="MVW64292.1"/>
    <property type="molecule type" value="Genomic_DNA"/>
</dbReference>
<organism evidence="3 4">
    <name type="scientific">Massilia cellulosiltytica</name>
    <dbReference type="NCBI Taxonomy" id="2683234"/>
    <lineage>
        <taxon>Bacteria</taxon>
        <taxon>Pseudomonadati</taxon>
        <taxon>Pseudomonadota</taxon>
        <taxon>Betaproteobacteria</taxon>
        <taxon>Burkholderiales</taxon>
        <taxon>Oxalobacteraceae</taxon>
        <taxon>Telluria group</taxon>
        <taxon>Massilia</taxon>
    </lineage>
</organism>
<evidence type="ECO:0000259" key="2">
    <source>
        <dbReference type="PROSITE" id="PS51387"/>
    </source>
</evidence>
<dbReference type="InterPro" id="IPR016169">
    <property type="entry name" value="FAD-bd_PCMH_sub2"/>
</dbReference>
<evidence type="ECO:0000256" key="1">
    <source>
        <dbReference type="ARBA" id="ARBA00022827"/>
    </source>
</evidence>
<dbReference type="SUPFAM" id="SSF56176">
    <property type="entry name" value="FAD-binding/transporter-associated domain-like"/>
    <property type="match status" value="1"/>
</dbReference>
<dbReference type="Proteomes" id="UP000443353">
    <property type="component" value="Unassembled WGS sequence"/>
</dbReference>
<dbReference type="Pfam" id="PF03450">
    <property type="entry name" value="CO_deh_flav_C"/>
    <property type="match status" value="1"/>
</dbReference>
<keyword evidence="1" id="KW-0274">FAD</keyword>
<dbReference type="InterPro" id="IPR051312">
    <property type="entry name" value="Diverse_Substr_Oxidored"/>
</dbReference>
<dbReference type="GO" id="GO:0016491">
    <property type="term" value="F:oxidoreductase activity"/>
    <property type="evidence" value="ECO:0007669"/>
    <property type="project" value="InterPro"/>
</dbReference>
<dbReference type="InterPro" id="IPR016166">
    <property type="entry name" value="FAD-bd_PCMH"/>
</dbReference>
<reference evidence="3 4" key="1">
    <citation type="submission" date="2019-12" db="EMBL/GenBank/DDBJ databases">
        <authorList>
            <person name="Li C."/>
            <person name="Zhao J."/>
        </authorList>
    </citation>
    <scope>NUCLEOTIDE SEQUENCE [LARGE SCALE GENOMIC DNA]</scope>
    <source>
        <strain evidence="3 4">NEAU-DD11</strain>
    </source>
</reference>
<dbReference type="PROSITE" id="PS51387">
    <property type="entry name" value="FAD_PCMH"/>
    <property type="match status" value="1"/>
</dbReference>
<keyword evidence="4" id="KW-1185">Reference proteome</keyword>
<dbReference type="AlphaFoldDB" id="A0A7X3KB48"/>
<sequence length="340" mass="36403">MQSIFYDRARDVNHALELARQPGAKYIGGGTNLLDLYKSGIEKPVRLIDVSRLALADIDELPDGGLRIGAMASNTAAANHPLVRQRYRLLSEALLNGASAQLRNMATIGGNLLQRTRCYYFTDPAFPHCNKRDPGSGCDAIDGHNRIHAILGASPHCIATNPSDMSVALVALDAVIHLQGPDGARQLPVAEFHRLPEDRPQDDTVIRPGELITAVELPPTPFSRHAHYLKVRDRASYAFALVSVAAAVDVDGDTIRDLRIVLGGVAHKPWRALGAERRLRGQSLGALTDDVLGKVGADAVAGAQPHAHNAFKVELAQRAVARALRIATGSQATGEMGGMA</sequence>
<dbReference type="InterPro" id="IPR016167">
    <property type="entry name" value="FAD-bd_PCMH_sub1"/>
</dbReference>
<evidence type="ECO:0000313" key="3">
    <source>
        <dbReference type="EMBL" id="MVW64292.1"/>
    </source>
</evidence>
<name>A0A7X3KB48_9BURK</name>
<comment type="caution">
    <text evidence="3">The sequence shown here is derived from an EMBL/GenBank/DDBJ whole genome shotgun (WGS) entry which is preliminary data.</text>
</comment>
<proteinExistence type="predicted"/>
<dbReference type="InterPro" id="IPR036683">
    <property type="entry name" value="CO_DH_flav_C_dom_sf"/>
</dbReference>
<dbReference type="Gene3D" id="3.30.465.10">
    <property type="match status" value="2"/>
</dbReference>
<feature type="domain" description="FAD-binding PCMH-type" evidence="2">
    <location>
        <begin position="1"/>
        <end position="222"/>
    </location>
</feature>
<dbReference type="Gene3D" id="3.30.43.10">
    <property type="entry name" value="Uridine Diphospho-n-acetylenolpyruvylglucosamine Reductase, domain 2"/>
    <property type="match status" value="1"/>
</dbReference>
<dbReference type="Gene3D" id="3.30.390.50">
    <property type="entry name" value="CO dehydrogenase flavoprotein, C-terminal domain"/>
    <property type="match status" value="1"/>
</dbReference>
<dbReference type="GO" id="GO:0071949">
    <property type="term" value="F:FAD binding"/>
    <property type="evidence" value="ECO:0007669"/>
    <property type="project" value="InterPro"/>
</dbReference>